<keyword evidence="4 6" id="KW-0472">Membrane</keyword>
<dbReference type="AlphaFoldDB" id="A0A136J4Q9"/>
<evidence type="ECO:0000256" key="3">
    <source>
        <dbReference type="ARBA" id="ARBA00022989"/>
    </source>
</evidence>
<dbReference type="GO" id="GO:0043007">
    <property type="term" value="P:maintenance of rDNA"/>
    <property type="evidence" value="ECO:0007669"/>
    <property type="project" value="TreeGrafter"/>
</dbReference>
<feature type="region of interest" description="Disordered" evidence="5">
    <location>
        <begin position="291"/>
        <end position="316"/>
    </location>
</feature>
<dbReference type="GO" id="GO:0012505">
    <property type="term" value="C:endomembrane system"/>
    <property type="evidence" value="ECO:0007669"/>
    <property type="project" value="UniProtKB-SubCell"/>
</dbReference>
<dbReference type="Proteomes" id="UP000070501">
    <property type="component" value="Unassembled WGS sequence"/>
</dbReference>
<proteinExistence type="predicted"/>
<evidence type="ECO:0008006" key="9">
    <source>
        <dbReference type="Google" id="ProtNLM"/>
    </source>
</evidence>
<organism evidence="7 8">
    <name type="scientific">Microdochium bolleyi</name>
    <dbReference type="NCBI Taxonomy" id="196109"/>
    <lineage>
        <taxon>Eukaryota</taxon>
        <taxon>Fungi</taxon>
        <taxon>Dikarya</taxon>
        <taxon>Ascomycota</taxon>
        <taxon>Pezizomycotina</taxon>
        <taxon>Sordariomycetes</taxon>
        <taxon>Xylariomycetidae</taxon>
        <taxon>Xylariales</taxon>
        <taxon>Microdochiaceae</taxon>
        <taxon>Microdochium</taxon>
    </lineage>
</organism>
<dbReference type="PANTHER" id="PTHR28293">
    <property type="entry name" value="NUCLEAR RIM PROTEIN 1"/>
    <property type="match status" value="1"/>
</dbReference>
<feature type="transmembrane region" description="Helical" evidence="6">
    <location>
        <begin position="79"/>
        <end position="101"/>
    </location>
</feature>
<dbReference type="InterPro" id="IPR018819">
    <property type="entry name" value="Nur1/Mug154"/>
</dbReference>
<feature type="transmembrane region" description="Helical" evidence="6">
    <location>
        <begin position="175"/>
        <end position="194"/>
    </location>
</feature>
<evidence type="ECO:0000313" key="7">
    <source>
        <dbReference type="EMBL" id="KXJ92198.1"/>
    </source>
</evidence>
<feature type="region of interest" description="Disordered" evidence="5">
    <location>
        <begin position="417"/>
        <end position="476"/>
    </location>
</feature>
<evidence type="ECO:0000256" key="1">
    <source>
        <dbReference type="ARBA" id="ARBA00004127"/>
    </source>
</evidence>
<dbReference type="GO" id="GO:0007096">
    <property type="term" value="P:regulation of exit from mitosis"/>
    <property type="evidence" value="ECO:0007669"/>
    <property type="project" value="TreeGrafter"/>
</dbReference>
<dbReference type="EMBL" id="KQ964249">
    <property type="protein sequence ID" value="KXJ92198.1"/>
    <property type="molecule type" value="Genomic_DNA"/>
</dbReference>
<dbReference type="PANTHER" id="PTHR28293:SF1">
    <property type="entry name" value="NUCLEAR RIM PROTEIN 1"/>
    <property type="match status" value="1"/>
</dbReference>
<evidence type="ECO:0000256" key="4">
    <source>
        <dbReference type="ARBA" id="ARBA00023136"/>
    </source>
</evidence>
<name>A0A136J4Q9_9PEZI</name>
<keyword evidence="3 6" id="KW-1133">Transmembrane helix</keyword>
<sequence length="476" mass="53001">MPRLVRRKPLLERIKSAMDPMDFLLWLSEEIETRDWDSQTIGTQIGIGMNFAFLVARANSGSTKSAADSVFDEPSISGWVAFLVGTVVWSLMAFSICNAFYTMTRARYYRLFEADVETKPATPSARRVRVKDDMPTASPLRFIADMVAPDNAESRAHPDKAHDVWQLSVWDPLAISLRIFSLFSPAHILVYWVFLPLEALAKQPSVTVFNCLLLQAVISAQLWLVQSRYAGQIRDTAVVQKEVMHEYDAKFVHPRLFPSVRDAGTQLVTDASGTGESYVELGKPHVQLKRGFHTRPNPYIENVNEAPARSKPPYRDNSSINISGPMTPLVPSRHSDIGVSSALHGRPSTVRRSTPGSIMPSSAASVNPRMVDSAVSATPSVSHGGYLGVMNHPSSPLKKAASIGDLNYRSPRNNAEMARYEQQQAWEDRQPSTSPHKSARKSTSALPGPDSVPSPKQPWTQRPRNSYERYPSMWNR</sequence>
<feature type="compositionally biased region" description="Polar residues" evidence="5">
    <location>
        <begin position="350"/>
        <end position="365"/>
    </location>
</feature>
<evidence type="ECO:0000256" key="6">
    <source>
        <dbReference type="SAM" id="Phobius"/>
    </source>
</evidence>
<protein>
    <recommendedName>
        <fullName evidence="9">Meiotically up-regulated gene 154 protein</fullName>
    </recommendedName>
</protein>
<evidence type="ECO:0000313" key="8">
    <source>
        <dbReference type="Proteomes" id="UP000070501"/>
    </source>
</evidence>
<comment type="subcellular location">
    <subcellularLocation>
        <location evidence="1">Endomembrane system</location>
        <topology evidence="1">Multi-pass membrane protein</topology>
    </subcellularLocation>
</comment>
<feature type="region of interest" description="Disordered" evidence="5">
    <location>
        <begin position="340"/>
        <end position="365"/>
    </location>
</feature>
<dbReference type="STRING" id="196109.A0A136J4Q9"/>
<dbReference type="InParanoid" id="A0A136J4Q9"/>
<feature type="compositionally biased region" description="Polar residues" evidence="5">
    <location>
        <begin position="421"/>
        <end position="445"/>
    </location>
</feature>
<keyword evidence="2 6" id="KW-0812">Transmembrane</keyword>
<feature type="transmembrane region" description="Helical" evidence="6">
    <location>
        <begin position="206"/>
        <end position="225"/>
    </location>
</feature>
<reference evidence="8" key="1">
    <citation type="submission" date="2016-02" db="EMBL/GenBank/DDBJ databases">
        <title>Draft genome sequence of Microdochium bolleyi, a fungal endophyte of beachgrass.</title>
        <authorList>
            <consortium name="DOE Joint Genome Institute"/>
            <person name="David A.S."/>
            <person name="May G."/>
            <person name="Haridas S."/>
            <person name="Lim J."/>
            <person name="Wang M."/>
            <person name="Labutti K."/>
            <person name="Lipzen A."/>
            <person name="Barry K."/>
            <person name="Grigoriev I.V."/>
        </authorList>
    </citation>
    <scope>NUCLEOTIDE SEQUENCE [LARGE SCALE GENOMIC DNA]</scope>
    <source>
        <strain evidence="8">J235TASD1</strain>
    </source>
</reference>
<accession>A0A136J4Q9</accession>
<gene>
    <name evidence="7" type="ORF">Micbo1qcDRAFT_233497</name>
</gene>
<evidence type="ECO:0000256" key="5">
    <source>
        <dbReference type="SAM" id="MobiDB-lite"/>
    </source>
</evidence>
<keyword evidence="8" id="KW-1185">Reference proteome</keyword>
<evidence type="ECO:0000256" key="2">
    <source>
        <dbReference type="ARBA" id="ARBA00022692"/>
    </source>
</evidence>
<dbReference type="Pfam" id="PF10332">
    <property type="entry name" value="DUF2418"/>
    <property type="match status" value="1"/>
</dbReference>
<dbReference type="OrthoDB" id="3363151at2759"/>